<dbReference type="Proteomes" id="UP000472676">
    <property type="component" value="Unassembled WGS sequence"/>
</dbReference>
<keyword evidence="3" id="KW-1185">Reference proteome</keyword>
<dbReference type="PANTHER" id="PTHR47495:SF2">
    <property type="entry name" value="ALDEHYDE DEHYDROGENASE"/>
    <property type="match status" value="1"/>
</dbReference>
<dbReference type="InterPro" id="IPR000674">
    <property type="entry name" value="Ald_Oxase/Xan_DH_a/b"/>
</dbReference>
<dbReference type="Pfam" id="PF20256">
    <property type="entry name" value="MoCoBD_2"/>
    <property type="match status" value="2"/>
</dbReference>
<dbReference type="GO" id="GO:0016491">
    <property type="term" value="F:oxidoreductase activity"/>
    <property type="evidence" value="ECO:0007669"/>
    <property type="project" value="InterPro"/>
</dbReference>
<evidence type="ECO:0000313" key="2">
    <source>
        <dbReference type="EMBL" id="NGY04986.1"/>
    </source>
</evidence>
<dbReference type="Gene3D" id="3.30.365.10">
    <property type="entry name" value="Aldehyde oxidase/xanthine dehydrogenase, molybdopterin binding domain"/>
    <property type="match status" value="5"/>
</dbReference>
<dbReference type="InterPro" id="IPR006311">
    <property type="entry name" value="TAT_signal"/>
</dbReference>
<feature type="domain" description="Aldehyde oxidase/xanthine dehydrogenase a/b hammerhead" evidence="1">
    <location>
        <begin position="231"/>
        <end position="309"/>
    </location>
</feature>
<dbReference type="InterPro" id="IPR037165">
    <property type="entry name" value="AldOxase/xan_DH_Mopterin-bd_sf"/>
</dbReference>
<dbReference type="Pfam" id="PF02738">
    <property type="entry name" value="MoCoBD_1"/>
    <property type="match status" value="1"/>
</dbReference>
<evidence type="ECO:0000313" key="3">
    <source>
        <dbReference type="Proteomes" id="UP000472676"/>
    </source>
</evidence>
<dbReference type="InterPro" id="IPR052516">
    <property type="entry name" value="N-heterocyclic_Hydroxylase"/>
</dbReference>
<dbReference type="SMART" id="SM01008">
    <property type="entry name" value="Ald_Xan_dh_C"/>
    <property type="match status" value="1"/>
</dbReference>
<dbReference type="Gene3D" id="3.90.1170.50">
    <property type="entry name" value="Aldehyde oxidase/xanthine dehydrogenase, a/b hammerhead"/>
    <property type="match status" value="1"/>
</dbReference>
<dbReference type="PIRSF" id="PIRSF036389">
    <property type="entry name" value="IOR_B"/>
    <property type="match status" value="1"/>
</dbReference>
<protein>
    <submittedName>
        <fullName evidence="2">Xanthine dehydrogenase family protein molybdopterin-binding subunit</fullName>
    </submittedName>
</protein>
<gene>
    <name evidence="2" type="ORF">G7Y85_09425</name>
</gene>
<accession>A0A6M2BQV5</accession>
<name>A0A6M2BQV5_9GAMM</name>
<organism evidence="2 3">
    <name type="scientific">Solimonas terrae</name>
    <dbReference type="NCBI Taxonomy" id="1396819"/>
    <lineage>
        <taxon>Bacteria</taxon>
        <taxon>Pseudomonadati</taxon>
        <taxon>Pseudomonadota</taxon>
        <taxon>Gammaproteobacteria</taxon>
        <taxon>Nevskiales</taxon>
        <taxon>Nevskiaceae</taxon>
        <taxon>Solimonas</taxon>
    </lineage>
</organism>
<sequence length="745" mass="78834">MLDSASLAEWLPDDTDAADGATGFTRRGFLKSAAAAGFVLAVQLPLARKAFAAADVGIVPPGDFAPNAFIRIAPDNTVLFVIKHFEMGQGATTGLATILAEELDADWSQVRTEYAPANAALYGNPMVGGAQGTGGSTAIANSWMQMREAGATARAMLVAAAAQRWKVPADKLTVSKGVISGPGGKKASFGELADAAAKLPVPTEVALKDPKDFVLVGKTATRRLDSKAKSTGTAMFTIDVKLPGLLTAVIARPPAFGARLKSFDAKAAKAVKGVTDVVEVPEGVAVVATGMWPAMQGRKALKLDWDLSEAGPKSTEAMFADYKALAAKGGGVTVQRADDHAAQMKKAAKTIEAVYEFPYLAHAAMEPMNCVAWLHDGVLETWGGHQFPTFDHMLAAKAADLPMDKVTLHTLISGGSFGRRANSWSDFTVEAVHVAKAIKRPVPVRVQQTREDDMRGGLYRPQYVHAVKVGLGADQRPLAWQHTIVGQSIIAPTPLAGALIKDGVDETTVEGVWPTPYTLPSPDITLQSPTQAVRPLWWRSVGNTHTGFVMETMMDELAAAAGQDPLAFRLAMLKDQPRFAGVLKLAAEKAGWDQPLAKGKARGIAAQFSFHSYVAQVAEVSLTADGRPKVERVVVAVDCGVPVNPDQIVAQMEGGVGFALAAALYGEIEIENGTPKQGNFDSYRVLRINEMPKVEVHIVASGEAPTGVGEPGVPPLAPAVANALAKLTGQRVRRLPLSRTTFRLT</sequence>
<dbReference type="AlphaFoldDB" id="A0A6M2BQV5"/>
<dbReference type="EMBL" id="JAAMOW010000004">
    <property type="protein sequence ID" value="NGY04986.1"/>
    <property type="molecule type" value="Genomic_DNA"/>
</dbReference>
<dbReference type="InterPro" id="IPR012368">
    <property type="entry name" value="OxRdtase_Mopterin-bd_su_IorB"/>
</dbReference>
<dbReference type="PROSITE" id="PS51318">
    <property type="entry name" value="TAT"/>
    <property type="match status" value="1"/>
</dbReference>
<proteinExistence type="predicted"/>
<comment type="caution">
    <text evidence="2">The sequence shown here is derived from an EMBL/GenBank/DDBJ whole genome shotgun (WGS) entry which is preliminary data.</text>
</comment>
<dbReference type="PANTHER" id="PTHR47495">
    <property type="entry name" value="ALDEHYDE DEHYDROGENASE"/>
    <property type="match status" value="1"/>
</dbReference>
<reference evidence="2 3" key="1">
    <citation type="journal article" date="2014" name="Int. J. Syst. Evol. Microbiol.">
        <title>Solimonas terrae sp. nov., isolated from soil.</title>
        <authorList>
            <person name="Kim S.J."/>
            <person name="Moon J.Y."/>
            <person name="Weon H.Y."/>
            <person name="Ahn J.H."/>
            <person name="Chen W.M."/>
            <person name="Kwon S.W."/>
        </authorList>
    </citation>
    <scope>NUCLEOTIDE SEQUENCE [LARGE SCALE GENOMIC DNA]</scope>
    <source>
        <strain evidence="2 3">KIS83-12</strain>
    </source>
</reference>
<dbReference type="InterPro" id="IPR046867">
    <property type="entry name" value="AldOxase/xan_DH_MoCoBD2"/>
</dbReference>
<evidence type="ECO:0000259" key="1">
    <source>
        <dbReference type="SMART" id="SM01008"/>
    </source>
</evidence>
<dbReference type="InterPro" id="IPR008274">
    <property type="entry name" value="AldOxase/xan_DH_MoCoBD1"/>
</dbReference>
<dbReference type="SUPFAM" id="SSF56003">
    <property type="entry name" value="Molybdenum cofactor-binding domain"/>
    <property type="match status" value="2"/>
</dbReference>